<evidence type="ECO:0000256" key="1">
    <source>
        <dbReference type="ARBA" id="ARBA00004571"/>
    </source>
</evidence>
<evidence type="ECO:0000259" key="16">
    <source>
        <dbReference type="Pfam" id="PF07715"/>
    </source>
</evidence>
<dbReference type="Proteomes" id="UP000270261">
    <property type="component" value="Unassembled WGS sequence"/>
</dbReference>
<evidence type="ECO:0000256" key="14">
    <source>
        <dbReference type="SAM" id="MobiDB-lite"/>
    </source>
</evidence>
<evidence type="ECO:0000256" key="2">
    <source>
        <dbReference type="ARBA" id="ARBA00009810"/>
    </source>
</evidence>
<dbReference type="Pfam" id="PF00593">
    <property type="entry name" value="TonB_dep_Rec_b-barrel"/>
    <property type="match status" value="1"/>
</dbReference>
<feature type="region of interest" description="Disordered" evidence="14">
    <location>
        <begin position="1"/>
        <end position="29"/>
    </location>
</feature>
<dbReference type="Gene3D" id="2.40.170.20">
    <property type="entry name" value="TonB-dependent receptor, beta-barrel domain"/>
    <property type="match status" value="1"/>
</dbReference>
<dbReference type="InterPro" id="IPR036942">
    <property type="entry name" value="Beta-barrel_TonB_sf"/>
</dbReference>
<dbReference type="InterPro" id="IPR037066">
    <property type="entry name" value="Plug_dom_sf"/>
</dbReference>
<comment type="similarity">
    <text evidence="2 12 13">Belongs to the TonB-dependent receptor family.</text>
</comment>
<feature type="region of interest" description="Disordered" evidence="14">
    <location>
        <begin position="68"/>
        <end position="109"/>
    </location>
</feature>
<dbReference type="PANTHER" id="PTHR30069:SF53">
    <property type="entry name" value="COLICIN I RECEPTOR-RELATED"/>
    <property type="match status" value="1"/>
</dbReference>
<dbReference type="SUPFAM" id="SSF56935">
    <property type="entry name" value="Porins"/>
    <property type="match status" value="1"/>
</dbReference>
<keyword evidence="7" id="KW-0406">Ion transport</keyword>
<evidence type="ECO:0000256" key="13">
    <source>
        <dbReference type="RuleBase" id="RU003357"/>
    </source>
</evidence>
<comment type="caution">
    <text evidence="17">The sequence shown here is derived from an EMBL/GenBank/DDBJ whole genome shotgun (WGS) entry which is preliminary data.</text>
</comment>
<keyword evidence="18" id="KW-1185">Reference proteome</keyword>
<evidence type="ECO:0000259" key="15">
    <source>
        <dbReference type="Pfam" id="PF00593"/>
    </source>
</evidence>
<dbReference type="PANTHER" id="PTHR30069">
    <property type="entry name" value="TONB-DEPENDENT OUTER MEMBRANE RECEPTOR"/>
    <property type="match status" value="1"/>
</dbReference>
<evidence type="ECO:0000256" key="11">
    <source>
        <dbReference type="ARBA" id="ARBA00023237"/>
    </source>
</evidence>
<gene>
    <name evidence="17" type="ORF">EHV23_08120</name>
</gene>
<evidence type="ECO:0000256" key="9">
    <source>
        <dbReference type="ARBA" id="ARBA00023136"/>
    </source>
</evidence>
<keyword evidence="8 13" id="KW-0798">TonB box</keyword>
<protein>
    <submittedName>
        <fullName evidence="17">TonB-dependent receptor</fullName>
    </submittedName>
</protein>
<accession>A0A426FLB4</accession>
<dbReference type="Gene3D" id="2.170.130.10">
    <property type="entry name" value="TonB-dependent receptor, plug domain"/>
    <property type="match status" value="1"/>
</dbReference>
<evidence type="ECO:0000256" key="5">
    <source>
        <dbReference type="ARBA" id="ARBA00022692"/>
    </source>
</evidence>
<dbReference type="GO" id="GO:0009279">
    <property type="term" value="C:cell outer membrane"/>
    <property type="evidence" value="ECO:0007669"/>
    <property type="project" value="UniProtKB-SubCell"/>
</dbReference>
<dbReference type="Pfam" id="PF07715">
    <property type="entry name" value="Plug"/>
    <property type="match status" value="1"/>
</dbReference>
<feature type="domain" description="TonB-dependent receptor plug" evidence="16">
    <location>
        <begin position="127"/>
        <end position="231"/>
    </location>
</feature>
<keyword evidence="10 17" id="KW-0675">Receptor</keyword>
<keyword evidence="6" id="KW-0732">Signal</keyword>
<keyword evidence="9 12" id="KW-0472">Membrane</keyword>
<evidence type="ECO:0000256" key="3">
    <source>
        <dbReference type="ARBA" id="ARBA00022448"/>
    </source>
</evidence>
<sequence>MAGGMARDARMPGDGRMIRNDGGAGNDARLWRDRSGAPTRMMVGAGTVALAVAGALWTMTAAQAASGSAVPDGDVSLLSASPDGQVNEQANGQVKGQASSSQADHSSAAPMGAVVVTATREAQPLADSVSDVVLIDGERLHASGLHSVEDALQRYAGLQLARNGGPGQSAGYFLRGVGANGVVVLVDGVRVGSATLGQTQFGALDLAQLERIEVVRGPASGLYGADAVGGVINLITRRGQGAPKLSAHLAVGGYGGRQAGADISGAATTGLGQLDYAVSVGREQNRGESAIRPNDPNGYYNPDRDGFRRTVGTVNLGLTPVAGHRVGLVATQSKLNAQYDSATWDAATGQSNALQDFRNRLTTRTTALDYRGKMSDRWTTSAQLGAAEDDAKSGAASPDRYRTARRQFIWQNALQLQPGQQLVLGWEYLHEKVTAASYATTGVNGVGAQPDHRSRHNQGLLAGYTGQFGTGTDVQASLRHDHNSAYGNNTTGSLGATQALTQKLKLRAQVGTSFRAPTFNDLYYPNYGVGSLKPEKGRSAELGLLWQAPGTRAGVTVYRNKVRNLIGYDPDTTGTTCPAGYFGCAANTDRATLKGATLQTMHDWRQVRLSAEFDFLDAKDDATGKRLNRRAAHQHSVAADYLGAGWTAGATLTRVGARPDGAVRLGSYAVLDLRARWEVDPRWTLEASVLNAADKDVEPVRGYQGLGRQFWLGARVNLAL</sequence>
<comment type="subcellular location">
    <subcellularLocation>
        <location evidence="1 12">Cell outer membrane</location>
        <topology evidence="1 12">Multi-pass membrane protein</topology>
    </subcellularLocation>
</comment>
<evidence type="ECO:0000313" key="17">
    <source>
        <dbReference type="EMBL" id="RRN43427.1"/>
    </source>
</evidence>
<evidence type="ECO:0000256" key="4">
    <source>
        <dbReference type="ARBA" id="ARBA00022452"/>
    </source>
</evidence>
<dbReference type="InterPro" id="IPR000531">
    <property type="entry name" value="Beta-barrel_TonB"/>
</dbReference>
<evidence type="ECO:0000256" key="7">
    <source>
        <dbReference type="ARBA" id="ARBA00023065"/>
    </source>
</evidence>
<feature type="compositionally biased region" description="Polar residues" evidence="14">
    <location>
        <begin position="78"/>
        <end position="96"/>
    </location>
</feature>
<dbReference type="AlphaFoldDB" id="A0A426FLB4"/>
<evidence type="ECO:0000256" key="10">
    <source>
        <dbReference type="ARBA" id="ARBA00023170"/>
    </source>
</evidence>
<feature type="domain" description="TonB-dependent receptor-like beta-barrel" evidence="15">
    <location>
        <begin position="316"/>
        <end position="691"/>
    </location>
</feature>
<evidence type="ECO:0000313" key="18">
    <source>
        <dbReference type="Proteomes" id="UP000270261"/>
    </source>
</evidence>
<evidence type="ECO:0000256" key="12">
    <source>
        <dbReference type="PROSITE-ProRule" id="PRU01360"/>
    </source>
</evidence>
<keyword evidence="4 12" id="KW-1134">Transmembrane beta strand</keyword>
<name>A0A426FLB4_9BURK</name>
<evidence type="ECO:0000256" key="8">
    <source>
        <dbReference type="ARBA" id="ARBA00023077"/>
    </source>
</evidence>
<proteinExistence type="inferred from homology"/>
<keyword evidence="11 12" id="KW-0998">Cell outer membrane</keyword>
<organism evidence="17 18">
    <name type="scientific">Lautropia dentalis</name>
    <dbReference type="NCBI Taxonomy" id="2490857"/>
    <lineage>
        <taxon>Bacteria</taxon>
        <taxon>Pseudomonadati</taxon>
        <taxon>Pseudomonadota</taxon>
        <taxon>Betaproteobacteria</taxon>
        <taxon>Burkholderiales</taxon>
        <taxon>Burkholderiaceae</taxon>
        <taxon>Lautropia</taxon>
    </lineage>
</organism>
<dbReference type="GO" id="GO:0006811">
    <property type="term" value="P:monoatomic ion transport"/>
    <property type="evidence" value="ECO:0007669"/>
    <property type="project" value="UniProtKB-KW"/>
</dbReference>
<dbReference type="CDD" id="cd01347">
    <property type="entry name" value="ligand_gated_channel"/>
    <property type="match status" value="1"/>
</dbReference>
<feature type="compositionally biased region" description="Low complexity" evidence="14">
    <location>
        <begin position="97"/>
        <end position="109"/>
    </location>
</feature>
<keyword evidence="3 12" id="KW-0813">Transport</keyword>
<dbReference type="EMBL" id="RRUE01000002">
    <property type="protein sequence ID" value="RRN43427.1"/>
    <property type="molecule type" value="Genomic_DNA"/>
</dbReference>
<reference evidence="17 18" key="1">
    <citation type="submission" date="2018-11" db="EMBL/GenBank/DDBJ databases">
        <title>Genome sequencing of Lautropia sp. KCOM 2505 (= ChDC F240).</title>
        <authorList>
            <person name="Kook J.-K."/>
            <person name="Park S.-N."/>
            <person name="Lim Y.K."/>
        </authorList>
    </citation>
    <scope>NUCLEOTIDE SEQUENCE [LARGE SCALE GENOMIC DNA]</scope>
    <source>
        <strain evidence="17 18">KCOM 2505</strain>
    </source>
</reference>
<dbReference type="GO" id="GO:0015889">
    <property type="term" value="P:cobalamin transport"/>
    <property type="evidence" value="ECO:0007669"/>
    <property type="project" value="TreeGrafter"/>
</dbReference>
<feature type="compositionally biased region" description="Basic and acidic residues" evidence="14">
    <location>
        <begin position="7"/>
        <end position="19"/>
    </location>
</feature>
<evidence type="ECO:0000256" key="6">
    <source>
        <dbReference type="ARBA" id="ARBA00022729"/>
    </source>
</evidence>
<dbReference type="InterPro" id="IPR039426">
    <property type="entry name" value="TonB-dep_rcpt-like"/>
</dbReference>
<keyword evidence="5 12" id="KW-0812">Transmembrane</keyword>
<dbReference type="PROSITE" id="PS52016">
    <property type="entry name" value="TONB_DEPENDENT_REC_3"/>
    <property type="match status" value="1"/>
</dbReference>
<dbReference type="InterPro" id="IPR012910">
    <property type="entry name" value="Plug_dom"/>
</dbReference>